<gene>
    <name evidence="10" type="ORF">PXC00_09790</name>
</gene>
<dbReference type="GO" id="GO:0008324">
    <property type="term" value="F:monoatomic cation transmembrane transporter activity"/>
    <property type="evidence" value="ECO:0007669"/>
    <property type="project" value="InterPro"/>
</dbReference>
<keyword evidence="6 7" id="KW-0472">Membrane</keyword>
<dbReference type="Gene3D" id="3.30.70.1350">
    <property type="entry name" value="Cation efflux protein, cytoplasmic domain"/>
    <property type="match status" value="1"/>
</dbReference>
<evidence type="ECO:0000259" key="9">
    <source>
        <dbReference type="Pfam" id="PF16916"/>
    </source>
</evidence>
<reference evidence="11" key="1">
    <citation type="submission" date="2024-06" db="EMBL/GenBank/DDBJ databases">
        <title>Caproicibacterium argilliputei sp. nov, a novel caproic acid producing anaerobic bacterium isolated from pit mud.</title>
        <authorList>
            <person name="Zeng C."/>
        </authorList>
    </citation>
    <scope>NUCLEOTIDE SEQUENCE [LARGE SCALE GENOMIC DNA]</scope>
    <source>
        <strain evidence="11">ZCY20-5</strain>
    </source>
</reference>
<dbReference type="PANTHER" id="PTHR43840:SF50">
    <property type="entry name" value="MANGANESE EFFLUX SYSTEM PROTEIN MNES"/>
    <property type="match status" value="1"/>
</dbReference>
<keyword evidence="5 7" id="KW-1133">Transmembrane helix</keyword>
<protein>
    <submittedName>
        <fullName evidence="10">Cation diffusion facilitator family transporter</fullName>
    </submittedName>
</protein>
<feature type="transmembrane region" description="Helical" evidence="7">
    <location>
        <begin position="175"/>
        <end position="192"/>
    </location>
</feature>
<dbReference type="NCBIfam" id="TIGR01297">
    <property type="entry name" value="CDF"/>
    <property type="match status" value="1"/>
</dbReference>
<evidence type="ECO:0000313" key="10">
    <source>
        <dbReference type="EMBL" id="WOC31501.1"/>
    </source>
</evidence>
<dbReference type="InterPro" id="IPR027470">
    <property type="entry name" value="Cation_efflux_CTD"/>
</dbReference>
<dbReference type="AlphaFoldDB" id="A0AA97H0G4"/>
<dbReference type="Gene3D" id="1.20.1510.10">
    <property type="entry name" value="Cation efflux protein transmembrane domain"/>
    <property type="match status" value="1"/>
</dbReference>
<name>A0AA97H0G4_9FIRM</name>
<keyword evidence="11" id="KW-1185">Reference proteome</keyword>
<evidence type="ECO:0000256" key="5">
    <source>
        <dbReference type="ARBA" id="ARBA00022989"/>
    </source>
</evidence>
<feature type="transmembrane region" description="Helical" evidence="7">
    <location>
        <begin position="127"/>
        <end position="147"/>
    </location>
</feature>
<evidence type="ECO:0000256" key="1">
    <source>
        <dbReference type="ARBA" id="ARBA00004141"/>
    </source>
</evidence>
<dbReference type="Pfam" id="PF16916">
    <property type="entry name" value="ZT_dimer"/>
    <property type="match status" value="1"/>
</dbReference>
<feature type="domain" description="Cation efflux protein cytoplasmic" evidence="9">
    <location>
        <begin position="227"/>
        <end position="303"/>
    </location>
</feature>
<dbReference type="SUPFAM" id="SSF161111">
    <property type="entry name" value="Cation efflux protein transmembrane domain-like"/>
    <property type="match status" value="1"/>
</dbReference>
<dbReference type="InterPro" id="IPR050291">
    <property type="entry name" value="CDF_Transporter"/>
</dbReference>
<comment type="subcellular location">
    <subcellularLocation>
        <location evidence="1">Membrane</location>
        <topology evidence="1">Multi-pass membrane protein</topology>
    </subcellularLocation>
</comment>
<dbReference type="EMBL" id="CP135996">
    <property type="protein sequence ID" value="WOC31501.1"/>
    <property type="molecule type" value="Genomic_DNA"/>
</dbReference>
<evidence type="ECO:0000256" key="3">
    <source>
        <dbReference type="ARBA" id="ARBA00022448"/>
    </source>
</evidence>
<keyword evidence="4 7" id="KW-0812">Transmembrane</keyword>
<feature type="transmembrane region" description="Helical" evidence="7">
    <location>
        <begin position="97"/>
        <end position="115"/>
    </location>
</feature>
<evidence type="ECO:0000256" key="2">
    <source>
        <dbReference type="ARBA" id="ARBA00008114"/>
    </source>
</evidence>
<dbReference type="SUPFAM" id="SSF160240">
    <property type="entry name" value="Cation efflux protein cytoplasmic domain-like"/>
    <property type="match status" value="1"/>
</dbReference>
<dbReference type="InterPro" id="IPR002524">
    <property type="entry name" value="Cation_efflux"/>
</dbReference>
<reference evidence="11" key="3">
    <citation type="submission" date="2024-06" db="EMBL/GenBank/DDBJ databases">
        <authorList>
            <person name="Zeng C."/>
        </authorList>
    </citation>
    <scope>NUCLEOTIDE SEQUENCE [LARGE SCALE GENOMIC DNA]</scope>
    <source>
        <strain evidence="11">ZCY20-5</strain>
    </source>
</reference>
<comment type="similarity">
    <text evidence="2">Belongs to the cation diffusion facilitator (CDF) transporter (TC 2.A.4) family.</text>
</comment>
<dbReference type="InterPro" id="IPR058533">
    <property type="entry name" value="Cation_efflux_TM"/>
</dbReference>
<dbReference type="PANTHER" id="PTHR43840">
    <property type="entry name" value="MITOCHONDRIAL METAL TRANSPORTER 1-RELATED"/>
    <property type="match status" value="1"/>
</dbReference>
<dbReference type="RefSeq" id="WP_275846246.1">
    <property type="nucleotide sequence ID" value="NZ_CP135996.1"/>
</dbReference>
<evidence type="ECO:0000313" key="11">
    <source>
        <dbReference type="Proteomes" id="UP001300604"/>
    </source>
</evidence>
<evidence type="ECO:0000256" key="6">
    <source>
        <dbReference type="ARBA" id="ARBA00023136"/>
    </source>
</evidence>
<feature type="domain" description="Cation efflux protein transmembrane" evidence="8">
    <location>
        <begin position="32"/>
        <end position="223"/>
    </location>
</feature>
<sequence length="398" mass="43443">MTEFLIRRFVRDYAHTENEKVRAAYGRFSGAVGLLTNLVLAAIKFAAGSLSGSLAITADAVNNLSDSASSIVTLVGFKLSEKPADEEHPFGHERFEYLSGLVVSFVILVVGLQLAQDAVSKILQPVVPVFSALSVGILALSILAKLWQSLFYRNIGRRIQSGTLFAAAADSRNDVIATGVILLGILITKFTGVNLDGFMGLAVAILVLLTGIKLVKETSDPLLGEAPSKELVDKIYNAVKAYDGILGAHDLTVHNYGPDRWFASVHCEVDARKDVLVSHDLIDNIERTVGPQLGIQLVIHMDPVITDDPRTNHLKLQVQKMVQAVEPKATIHDFRVVWGPTHSNLIFDVCAPFSCSLSDEEIAERIHQGVKALSENYYPVVTVDRDFVREEADTGEKE</sequence>
<reference evidence="10 11" key="2">
    <citation type="submission" date="2024-06" db="EMBL/GenBank/DDBJ databases">
        <title>Caproicibacterium argilliputei sp. nov, a novel caproic acid producing anaerobic bacterium isolated from pit mud.</title>
        <authorList>
            <person name="Xia S."/>
        </authorList>
    </citation>
    <scope>NUCLEOTIDE SEQUENCE [LARGE SCALE GENOMIC DNA]</scope>
    <source>
        <strain evidence="10 11">ZCY20-5</strain>
    </source>
</reference>
<accession>A0AA97H0G4</accession>
<proteinExistence type="inferred from homology"/>
<dbReference type="InterPro" id="IPR027469">
    <property type="entry name" value="Cation_efflux_TMD_sf"/>
</dbReference>
<evidence type="ECO:0000256" key="7">
    <source>
        <dbReference type="SAM" id="Phobius"/>
    </source>
</evidence>
<evidence type="ECO:0000259" key="8">
    <source>
        <dbReference type="Pfam" id="PF01545"/>
    </source>
</evidence>
<dbReference type="InterPro" id="IPR036837">
    <property type="entry name" value="Cation_efflux_CTD_sf"/>
</dbReference>
<organism evidence="10 11">
    <name type="scientific">Caproicibacterium argilliputei</name>
    <dbReference type="NCBI Taxonomy" id="3030016"/>
    <lineage>
        <taxon>Bacteria</taxon>
        <taxon>Bacillati</taxon>
        <taxon>Bacillota</taxon>
        <taxon>Clostridia</taxon>
        <taxon>Eubacteriales</taxon>
        <taxon>Oscillospiraceae</taxon>
        <taxon>Caproicibacterium</taxon>
    </lineage>
</organism>
<dbReference type="Proteomes" id="UP001300604">
    <property type="component" value="Chromosome"/>
</dbReference>
<evidence type="ECO:0000256" key="4">
    <source>
        <dbReference type="ARBA" id="ARBA00022692"/>
    </source>
</evidence>
<dbReference type="KEGG" id="carl:PXC00_09790"/>
<dbReference type="FunFam" id="1.20.1510.10:FF:000006">
    <property type="entry name" value="Divalent cation efflux transporter"/>
    <property type="match status" value="1"/>
</dbReference>
<keyword evidence="3" id="KW-0813">Transport</keyword>
<dbReference type="Pfam" id="PF01545">
    <property type="entry name" value="Cation_efflux"/>
    <property type="match status" value="1"/>
</dbReference>
<dbReference type="GO" id="GO:0016020">
    <property type="term" value="C:membrane"/>
    <property type="evidence" value="ECO:0007669"/>
    <property type="project" value="UniProtKB-SubCell"/>
</dbReference>